<dbReference type="EMBL" id="JAKJXO020000014">
    <property type="protein sequence ID" value="KAL1596678.1"/>
    <property type="molecule type" value="Genomic_DNA"/>
</dbReference>
<reference evidence="2 3" key="1">
    <citation type="submission" date="2024-02" db="EMBL/GenBank/DDBJ databases">
        <title>De novo assembly and annotation of 12 fungi associated with fruit tree decline syndrome in Ontario, Canada.</title>
        <authorList>
            <person name="Sulman M."/>
            <person name="Ellouze W."/>
            <person name="Ilyukhin E."/>
        </authorList>
    </citation>
    <scope>NUCLEOTIDE SEQUENCE [LARGE SCALE GENOMIC DNA]</scope>
    <source>
        <strain evidence="2 3">M42-189</strain>
    </source>
</reference>
<protein>
    <submittedName>
        <fullName evidence="2">Uncharacterized protein</fullName>
    </submittedName>
</protein>
<evidence type="ECO:0000313" key="2">
    <source>
        <dbReference type="EMBL" id="KAL1596678.1"/>
    </source>
</evidence>
<feature type="region of interest" description="Disordered" evidence="1">
    <location>
        <begin position="172"/>
        <end position="191"/>
    </location>
</feature>
<dbReference type="Proteomes" id="UP001521785">
    <property type="component" value="Unassembled WGS sequence"/>
</dbReference>
<keyword evidence="3" id="KW-1185">Reference proteome</keyword>
<sequence>MASKIIMPRRKTKYTRDELEERLDIEFPGITDKIPSPKIFKFWTDNTPKHNEYVEVGSSFSGAMRVGFGDKTGNKMLFYNIGARFPEKIMHDNKELARVETEYSAPFNCLSALRYEYPGSSSAESLQWFTELRALTMFAFVWCGRREKFFDFNKGTGLGVLVEVLKRSPTVDTTKAEEVQNDNKEDDAGEEDLAINTDADAGTHTGGEGDAQTYHRYTQGNTFVAKMPANEGNRPDLTITPMRPILNKRTYEAFVEGQQN</sequence>
<comment type="caution">
    <text evidence="2">The sequence shown here is derived from an EMBL/GenBank/DDBJ whole genome shotgun (WGS) entry which is preliminary data.</text>
</comment>
<organism evidence="2 3">
    <name type="scientific">Paraconiothyrium brasiliense</name>
    <dbReference type="NCBI Taxonomy" id="300254"/>
    <lineage>
        <taxon>Eukaryota</taxon>
        <taxon>Fungi</taxon>
        <taxon>Dikarya</taxon>
        <taxon>Ascomycota</taxon>
        <taxon>Pezizomycotina</taxon>
        <taxon>Dothideomycetes</taxon>
        <taxon>Pleosporomycetidae</taxon>
        <taxon>Pleosporales</taxon>
        <taxon>Massarineae</taxon>
        <taxon>Didymosphaeriaceae</taxon>
        <taxon>Paraconiothyrium</taxon>
    </lineage>
</organism>
<name>A0ABR3QWY3_9PLEO</name>
<feature type="compositionally biased region" description="Basic and acidic residues" evidence="1">
    <location>
        <begin position="174"/>
        <end position="183"/>
    </location>
</feature>
<evidence type="ECO:0000256" key="1">
    <source>
        <dbReference type="SAM" id="MobiDB-lite"/>
    </source>
</evidence>
<accession>A0ABR3QWY3</accession>
<gene>
    <name evidence="2" type="ORF">SLS60_009326</name>
</gene>
<evidence type="ECO:0000313" key="3">
    <source>
        <dbReference type="Proteomes" id="UP001521785"/>
    </source>
</evidence>
<proteinExistence type="predicted"/>